<keyword evidence="3" id="KW-1185">Reference proteome</keyword>
<proteinExistence type="predicted"/>
<dbReference type="Gramene" id="TKW20811">
    <property type="protein sequence ID" value="TKW20811"/>
    <property type="gene ID" value="SEVIR_4G113300v2"/>
</dbReference>
<feature type="region of interest" description="Disordered" evidence="1">
    <location>
        <begin position="57"/>
        <end position="82"/>
    </location>
</feature>
<evidence type="ECO:0000313" key="3">
    <source>
        <dbReference type="Proteomes" id="UP000298652"/>
    </source>
</evidence>
<accession>A0A4U6UVW4</accession>
<evidence type="ECO:0000313" key="2">
    <source>
        <dbReference type="EMBL" id="TKW20811.1"/>
    </source>
</evidence>
<gene>
    <name evidence="2" type="ORF">SEVIR_4G113300v2</name>
</gene>
<feature type="compositionally biased region" description="Basic residues" evidence="1">
    <location>
        <begin position="62"/>
        <end position="78"/>
    </location>
</feature>
<evidence type="ECO:0000256" key="1">
    <source>
        <dbReference type="SAM" id="MobiDB-lite"/>
    </source>
</evidence>
<dbReference type="AlphaFoldDB" id="A0A4U6UVW4"/>
<dbReference type="OMA" id="TTTEIWQ"/>
<dbReference type="EMBL" id="CM016555">
    <property type="protein sequence ID" value="TKW20811.1"/>
    <property type="molecule type" value="Genomic_DNA"/>
</dbReference>
<name>A0A4U6UVW4_SETVI</name>
<reference evidence="2" key="1">
    <citation type="submission" date="2019-03" db="EMBL/GenBank/DDBJ databases">
        <title>WGS assembly of Setaria viridis.</title>
        <authorList>
            <person name="Huang P."/>
            <person name="Jenkins J."/>
            <person name="Grimwood J."/>
            <person name="Barry K."/>
            <person name="Healey A."/>
            <person name="Mamidi S."/>
            <person name="Sreedasyam A."/>
            <person name="Shu S."/>
            <person name="Feldman M."/>
            <person name="Wu J."/>
            <person name="Yu Y."/>
            <person name="Chen C."/>
            <person name="Johnson J."/>
            <person name="Rokhsar D."/>
            <person name="Baxter I."/>
            <person name="Schmutz J."/>
            <person name="Brutnell T."/>
            <person name="Kellogg E."/>
        </authorList>
    </citation>
    <scope>NUCLEOTIDE SEQUENCE [LARGE SCALE GENOMIC DNA]</scope>
</reference>
<dbReference type="Proteomes" id="UP000298652">
    <property type="component" value="Chromosome 4"/>
</dbReference>
<sequence length="202" mass="22580">MQPAGNTTTTTTTTEIWQWQCAVCRADWKMLRQVTTRCPHGHGCRCCQGSIPPPSAGNPPLPHHHHHHHHHHRRHHHLPQQEGTSWALAADADEGSKSKNAGRNTTTLSPAPPAVAQVCWVPDPHLMVQQLREFEHLNDEVVALRVQLQEYAAEIERSISRRDDDAGTDWFLTLPTSVRDVLVMAKDTIESFIAMSTTAPAN</sequence>
<protein>
    <submittedName>
        <fullName evidence="2">Uncharacterized protein</fullName>
    </submittedName>
</protein>
<organism evidence="2 3">
    <name type="scientific">Setaria viridis</name>
    <name type="common">Green bristlegrass</name>
    <name type="synonym">Setaria italica subsp. viridis</name>
    <dbReference type="NCBI Taxonomy" id="4556"/>
    <lineage>
        <taxon>Eukaryota</taxon>
        <taxon>Viridiplantae</taxon>
        <taxon>Streptophyta</taxon>
        <taxon>Embryophyta</taxon>
        <taxon>Tracheophyta</taxon>
        <taxon>Spermatophyta</taxon>
        <taxon>Magnoliopsida</taxon>
        <taxon>Liliopsida</taxon>
        <taxon>Poales</taxon>
        <taxon>Poaceae</taxon>
        <taxon>PACMAD clade</taxon>
        <taxon>Panicoideae</taxon>
        <taxon>Panicodae</taxon>
        <taxon>Paniceae</taxon>
        <taxon>Cenchrinae</taxon>
        <taxon>Setaria</taxon>
    </lineage>
</organism>